<feature type="repeat" description="TPR" evidence="3">
    <location>
        <begin position="591"/>
        <end position="624"/>
    </location>
</feature>
<dbReference type="InterPro" id="IPR011990">
    <property type="entry name" value="TPR-like_helical_dom_sf"/>
</dbReference>
<feature type="repeat" description="TPR" evidence="3">
    <location>
        <begin position="645"/>
        <end position="678"/>
    </location>
</feature>
<feature type="repeat" description="TPR" evidence="3">
    <location>
        <begin position="687"/>
        <end position="720"/>
    </location>
</feature>
<feature type="repeat" description="TPR" evidence="3">
    <location>
        <begin position="416"/>
        <end position="449"/>
    </location>
</feature>
<dbReference type="SMART" id="SM00028">
    <property type="entry name" value="TPR"/>
    <property type="match status" value="13"/>
</dbReference>
<dbReference type="AlphaFoldDB" id="A0A814EIX4"/>
<sequence>MNTDQVHRIESSRIVLLHEDVEEAEKLRKILIKAEIFTDTDQCFDFITDIDEEITLIISDIRFLPFLLNIHQVNSIYILNENQLDFKQSPKVKGVYNDITLIINAFTQTSHATDNISFIDLTNQNLNELDPLFMYTQILKEILLTIKFDEKHKSEFIKYCRELYFDNKSQLNHIQIFEEKYCSDKSIWWYTYQDFLYTMLNKGLRLMEVDVVIKMGFFLQDLHTQITALHSEQYGGDKKSRSFRVFRGQSLSYENFDKLRKIQGGLLSFNNFLSTSSARSVSFAFAESNLENRDVISIFFEIRVNPSVSSTPFANIKKSSAHQIESEILFSMHSVFRIEEIKQINGNDRFWKVNLTLTNDDDVQLRLLTESIQKRIIGSKGWDRLGQLMLRIGQFNKAKEIYNILIKESTNDREEAYFSHMIGLSMCGNGDYDQAFDFYKRSIQLNQSIPAERNVNLANSLSSLSLVYDEIDEHSKAISYYERALQVLQENLPENHLDLASSYNNIAGIYRNLGEYSIAFSYYEKAMEIQHKILLENHPDLMALRYYKKSTENLRENAIGNLYSEIQDYSQSLLFHEKASKILPENHRLSADNHNNIGNSYINMGQYSKALESFQKALNILQKTTSPNRSHIADTYDNIAHPKFATSFNHIGSLYSKLGNYPLALSYFEKALAIRHETFPYNHPDTATIYNNLAESFCNMCEYEKAISYYEKSLEIFRRTLPDGHAKFGLIYNNIGGVYNKMTEYSKALSFYKQALQIYQNAFPENHPTLAISYNNVGLGYANIGQFSEALDFHHKAVQIKLSSNDSSVATSYNNIAFVYHRIHKYEKALEFFKKALEIQQETLPSGHPHLATCLCNIGLVFSHIGDYCESLTYYEKSLQIREKCLAKSDPALAATYNGVATCYEAMNEYSKAIRFYERAQDSAQCSSPTNHSFLQNIRKKIQLLKTKL</sequence>
<dbReference type="PANTHER" id="PTHR45641:SF1">
    <property type="entry name" value="AAA+ ATPASE DOMAIN-CONTAINING PROTEIN"/>
    <property type="match status" value="1"/>
</dbReference>
<dbReference type="PANTHER" id="PTHR45641">
    <property type="entry name" value="TETRATRICOPEPTIDE REPEAT PROTEIN (AFU_ORTHOLOGUE AFUA_6G03870)"/>
    <property type="match status" value="1"/>
</dbReference>
<evidence type="ECO:0000313" key="5">
    <source>
        <dbReference type="Proteomes" id="UP000663828"/>
    </source>
</evidence>
<proteinExistence type="predicted"/>
<evidence type="ECO:0000256" key="2">
    <source>
        <dbReference type="ARBA" id="ARBA00022803"/>
    </source>
</evidence>
<gene>
    <name evidence="4" type="ORF">XAT740_LOCUS11619</name>
</gene>
<feature type="repeat" description="TPR" evidence="3">
    <location>
        <begin position="379"/>
        <end position="412"/>
    </location>
</feature>
<protein>
    <submittedName>
        <fullName evidence="4">Uncharacterized protein</fullName>
    </submittedName>
</protein>
<accession>A0A814EIX4</accession>
<dbReference type="PROSITE" id="PS51996">
    <property type="entry name" value="TR_MART"/>
    <property type="match status" value="1"/>
</dbReference>
<evidence type="ECO:0000313" key="4">
    <source>
        <dbReference type="EMBL" id="CAF0970094.1"/>
    </source>
</evidence>
<feature type="repeat" description="TPR" evidence="3">
    <location>
        <begin position="771"/>
        <end position="804"/>
    </location>
</feature>
<comment type="caution">
    <text evidence="4">The sequence shown here is derived from an EMBL/GenBank/DDBJ whole genome shotgun (WGS) entry which is preliminary data.</text>
</comment>
<dbReference type="Gene3D" id="1.25.40.10">
    <property type="entry name" value="Tetratricopeptide repeat domain"/>
    <property type="match status" value="4"/>
</dbReference>
<name>A0A814EIX4_ADIRI</name>
<dbReference type="Pfam" id="PF13424">
    <property type="entry name" value="TPR_12"/>
    <property type="match status" value="4"/>
</dbReference>
<dbReference type="SUPFAM" id="SSF48452">
    <property type="entry name" value="TPR-like"/>
    <property type="match status" value="2"/>
</dbReference>
<dbReference type="InterPro" id="IPR019734">
    <property type="entry name" value="TPR_rpt"/>
</dbReference>
<evidence type="ECO:0000256" key="1">
    <source>
        <dbReference type="ARBA" id="ARBA00022737"/>
    </source>
</evidence>
<feature type="repeat" description="TPR" evidence="3">
    <location>
        <begin position="810"/>
        <end position="843"/>
    </location>
</feature>
<dbReference type="Proteomes" id="UP000663828">
    <property type="component" value="Unassembled WGS sequence"/>
</dbReference>
<evidence type="ECO:0000256" key="3">
    <source>
        <dbReference type="PROSITE-ProRule" id="PRU00339"/>
    </source>
</evidence>
<keyword evidence="5" id="KW-1185">Reference proteome</keyword>
<keyword evidence="1" id="KW-0677">Repeat</keyword>
<dbReference type="Pfam" id="PF13374">
    <property type="entry name" value="TPR_10"/>
    <property type="match status" value="1"/>
</dbReference>
<feature type="repeat" description="TPR" evidence="3">
    <location>
        <begin position="729"/>
        <end position="762"/>
    </location>
</feature>
<feature type="repeat" description="TPR" evidence="3">
    <location>
        <begin position="852"/>
        <end position="885"/>
    </location>
</feature>
<dbReference type="EMBL" id="CAJNOR010000641">
    <property type="protein sequence ID" value="CAF0970094.1"/>
    <property type="molecule type" value="Genomic_DNA"/>
</dbReference>
<organism evidence="4 5">
    <name type="scientific">Adineta ricciae</name>
    <name type="common">Rotifer</name>
    <dbReference type="NCBI Taxonomy" id="249248"/>
    <lineage>
        <taxon>Eukaryota</taxon>
        <taxon>Metazoa</taxon>
        <taxon>Spiralia</taxon>
        <taxon>Gnathifera</taxon>
        <taxon>Rotifera</taxon>
        <taxon>Eurotatoria</taxon>
        <taxon>Bdelloidea</taxon>
        <taxon>Adinetida</taxon>
        <taxon>Adinetidae</taxon>
        <taxon>Adineta</taxon>
    </lineage>
</organism>
<dbReference type="Gene3D" id="3.90.176.10">
    <property type="entry name" value="Toxin ADP-ribosyltransferase, Chain A, domain 1"/>
    <property type="match status" value="1"/>
</dbReference>
<dbReference type="Pfam" id="PF00515">
    <property type="entry name" value="TPR_1"/>
    <property type="match status" value="1"/>
</dbReference>
<feature type="repeat" description="TPR" evidence="3">
    <location>
        <begin position="458"/>
        <end position="491"/>
    </location>
</feature>
<dbReference type="SUPFAM" id="SSF56399">
    <property type="entry name" value="ADP-ribosylation"/>
    <property type="match status" value="1"/>
</dbReference>
<feature type="repeat" description="TPR" evidence="3">
    <location>
        <begin position="500"/>
        <end position="533"/>
    </location>
</feature>
<keyword evidence="2 3" id="KW-0802">TPR repeat</keyword>
<reference evidence="4" key="1">
    <citation type="submission" date="2021-02" db="EMBL/GenBank/DDBJ databases">
        <authorList>
            <person name="Nowell W R."/>
        </authorList>
    </citation>
    <scope>NUCLEOTIDE SEQUENCE</scope>
</reference>
<dbReference type="PROSITE" id="PS50293">
    <property type="entry name" value="TPR_REGION"/>
    <property type="match status" value="3"/>
</dbReference>
<dbReference type="PROSITE" id="PS50005">
    <property type="entry name" value="TPR"/>
    <property type="match status" value="11"/>
</dbReference>